<dbReference type="EMBL" id="JANJYJ010000002">
    <property type="protein sequence ID" value="KAK3226752.1"/>
    <property type="molecule type" value="Genomic_DNA"/>
</dbReference>
<name>A0AAE0AZX6_9ROSI</name>
<gene>
    <name evidence="1" type="ORF">Dsin_006614</name>
</gene>
<keyword evidence="2" id="KW-1185">Reference proteome</keyword>
<sequence length="119" mass="13491">MSSFVKAIGSLLVEGSPEAMVLKEGVKMVIGNGKRTRFGEDICLENVPMKMAFPRMYALATGKSGMVQEFGLWSRDRWCWNIPLKSYCLTGRRISGEVSNLPWLCYCKKTYSRLSCMDF</sequence>
<dbReference type="AlphaFoldDB" id="A0AAE0AZX6"/>
<evidence type="ECO:0000313" key="1">
    <source>
        <dbReference type="EMBL" id="KAK3226752.1"/>
    </source>
</evidence>
<organism evidence="1 2">
    <name type="scientific">Dipteronia sinensis</name>
    <dbReference type="NCBI Taxonomy" id="43782"/>
    <lineage>
        <taxon>Eukaryota</taxon>
        <taxon>Viridiplantae</taxon>
        <taxon>Streptophyta</taxon>
        <taxon>Embryophyta</taxon>
        <taxon>Tracheophyta</taxon>
        <taxon>Spermatophyta</taxon>
        <taxon>Magnoliopsida</taxon>
        <taxon>eudicotyledons</taxon>
        <taxon>Gunneridae</taxon>
        <taxon>Pentapetalae</taxon>
        <taxon>rosids</taxon>
        <taxon>malvids</taxon>
        <taxon>Sapindales</taxon>
        <taxon>Sapindaceae</taxon>
        <taxon>Hippocastanoideae</taxon>
        <taxon>Acereae</taxon>
        <taxon>Dipteronia</taxon>
    </lineage>
</organism>
<dbReference type="PANTHER" id="PTHR36617:SF5">
    <property type="entry name" value="OS05G0421675 PROTEIN"/>
    <property type="match status" value="1"/>
</dbReference>
<protein>
    <submittedName>
        <fullName evidence="1">Uncharacterized protein</fullName>
    </submittedName>
</protein>
<proteinExistence type="predicted"/>
<dbReference type="Proteomes" id="UP001281410">
    <property type="component" value="Unassembled WGS sequence"/>
</dbReference>
<reference evidence="1" key="1">
    <citation type="journal article" date="2023" name="Plant J.">
        <title>Genome sequences and population genomics provide insights into the demographic history, inbreeding, and mutation load of two 'living fossil' tree species of Dipteronia.</title>
        <authorList>
            <person name="Feng Y."/>
            <person name="Comes H.P."/>
            <person name="Chen J."/>
            <person name="Zhu S."/>
            <person name="Lu R."/>
            <person name="Zhang X."/>
            <person name="Li P."/>
            <person name="Qiu J."/>
            <person name="Olsen K.M."/>
            <person name="Qiu Y."/>
        </authorList>
    </citation>
    <scope>NUCLEOTIDE SEQUENCE</scope>
    <source>
        <strain evidence="1">NBL</strain>
    </source>
</reference>
<comment type="caution">
    <text evidence="1">The sequence shown here is derived from an EMBL/GenBank/DDBJ whole genome shotgun (WGS) entry which is preliminary data.</text>
</comment>
<dbReference type="PANTHER" id="PTHR36617">
    <property type="entry name" value="PROTEIN, PUTATIVE-RELATED"/>
    <property type="match status" value="1"/>
</dbReference>
<evidence type="ECO:0000313" key="2">
    <source>
        <dbReference type="Proteomes" id="UP001281410"/>
    </source>
</evidence>
<accession>A0AAE0AZX6</accession>